<accession>E3EL93</accession>
<name>E3EL93_PAEPS</name>
<dbReference type="Proteomes" id="UP000006868">
    <property type="component" value="Plasmid pSC2"/>
</dbReference>
<dbReference type="KEGG" id="ppm:PPSC2_28545"/>
<dbReference type="EMBL" id="CP002214">
    <property type="protein sequence ID" value="ADO59925.1"/>
    <property type="molecule type" value="Genomic_DNA"/>
</dbReference>
<dbReference type="HOGENOM" id="CLU_1833227_0_0_9"/>
<dbReference type="AlphaFoldDB" id="E3EL93"/>
<gene>
    <name evidence="1" type="ORF">PPSC2_28545</name>
</gene>
<evidence type="ECO:0000313" key="1">
    <source>
        <dbReference type="EMBL" id="ADO59925.1"/>
    </source>
</evidence>
<geneLocation type="plasmid" evidence="1 2">
    <name>pSC2</name>
</geneLocation>
<reference evidence="1 2" key="1">
    <citation type="journal article" date="2011" name="J. Bacteriol.">
        <title>Complete genome sequence of Paenibacillus polymyxa SC2, a strain of plant growth-promoting Rhizobacterium with broad-spectrum antimicrobial activity.</title>
        <authorList>
            <person name="Ma M."/>
            <person name="Wang C."/>
            <person name="Ding Y."/>
            <person name="Li L."/>
            <person name="Shen D."/>
            <person name="Jiang X."/>
            <person name="Guan D."/>
            <person name="Cao F."/>
            <person name="Chen H."/>
            <person name="Feng R."/>
            <person name="Wang X."/>
            <person name="Ge Y."/>
            <person name="Yao L."/>
            <person name="Bing X."/>
            <person name="Yang X."/>
            <person name="Li J."/>
            <person name="Du B."/>
        </authorList>
    </citation>
    <scope>NUCLEOTIDE SEQUENCE [LARGE SCALE GENOMIC DNA]</scope>
    <source>
        <strain evidence="1 2">SC2</strain>
        <plasmid evidence="2">pSC2</plasmid>
    </source>
</reference>
<keyword evidence="1" id="KW-0614">Plasmid</keyword>
<dbReference type="RefSeq" id="WP_013386339.1">
    <property type="nucleotide sequence ID" value="NC_014628.2"/>
</dbReference>
<organism evidence="1 2">
    <name type="scientific">Paenibacillus polymyxa (strain SC2)</name>
    <name type="common">Bacillus polymyxa</name>
    <dbReference type="NCBI Taxonomy" id="886882"/>
    <lineage>
        <taxon>Bacteria</taxon>
        <taxon>Bacillati</taxon>
        <taxon>Bacillota</taxon>
        <taxon>Bacilli</taxon>
        <taxon>Bacillales</taxon>
        <taxon>Paenibacillaceae</taxon>
        <taxon>Paenibacillus</taxon>
    </lineage>
</organism>
<dbReference type="PATRIC" id="fig|886882.15.peg.6057"/>
<evidence type="ECO:0000313" key="2">
    <source>
        <dbReference type="Proteomes" id="UP000006868"/>
    </source>
</evidence>
<proteinExistence type="predicted"/>
<protein>
    <submittedName>
        <fullName evidence="1">Uncharacterized protein</fullName>
    </submittedName>
</protein>
<sequence length="140" mass="16482">MDQARREEIRRLSEQGQEEVYEWIKEQPYKEIPPRQRDVLVDRYVMGNKPSVNIHTKHPTSDHLPPQYCTWEGMGLILMKLREKGQTWMQNNFGYLLQQATHPECFGDDRDHRAIGELMFKLTPEAVIFASLKSVGIVRK</sequence>